<keyword evidence="2" id="KW-0288">FMN</keyword>
<evidence type="ECO:0000256" key="2">
    <source>
        <dbReference type="ARBA" id="ARBA00022643"/>
    </source>
</evidence>
<dbReference type="PANTHER" id="PTHR42847:SF4">
    <property type="entry name" value="ALKANESULFONATE MONOOXYGENASE-RELATED"/>
    <property type="match status" value="1"/>
</dbReference>
<proteinExistence type="predicted"/>
<dbReference type="NCBIfam" id="TIGR03619">
    <property type="entry name" value="F420_Rv2161c"/>
    <property type="match status" value="1"/>
</dbReference>
<dbReference type="InterPro" id="IPR011251">
    <property type="entry name" value="Luciferase-like_dom"/>
</dbReference>
<evidence type="ECO:0000256" key="1">
    <source>
        <dbReference type="ARBA" id="ARBA00022630"/>
    </source>
</evidence>
<protein>
    <submittedName>
        <fullName evidence="6">LLM class F420-dependent oxidoreductase</fullName>
    </submittedName>
</protein>
<dbReference type="RefSeq" id="WP_191199962.1">
    <property type="nucleotide sequence ID" value="NZ_BAAAPA010000007.1"/>
</dbReference>
<dbReference type="Gene3D" id="3.20.20.30">
    <property type="entry name" value="Luciferase-like domain"/>
    <property type="match status" value="1"/>
</dbReference>
<evidence type="ECO:0000313" key="6">
    <source>
        <dbReference type="EMBL" id="MBD3915636.1"/>
    </source>
</evidence>
<dbReference type="Pfam" id="PF00296">
    <property type="entry name" value="Bac_luciferase"/>
    <property type="match status" value="1"/>
</dbReference>
<name>A0ABR8MKP1_9ACTN</name>
<dbReference type="PANTHER" id="PTHR42847">
    <property type="entry name" value="ALKANESULFONATE MONOOXYGENASE"/>
    <property type="match status" value="1"/>
</dbReference>
<keyword evidence="3" id="KW-0560">Oxidoreductase</keyword>
<evidence type="ECO:0000313" key="7">
    <source>
        <dbReference type="Proteomes" id="UP000649289"/>
    </source>
</evidence>
<dbReference type="InterPro" id="IPR019921">
    <property type="entry name" value="Lucif-like_OxRdtase_Rv2161c"/>
</dbReference>
<keyword evidence="1" id="KW-0285">Flavoprotein</keyword>
<organism evidence="6 7">
    <name type="scientific">Nocardioides hwasunensis</name>
    <dbReference type="NCBI Taxonomy" id="397258"/>
    <lineage>
        <taxon>Bacteria</taxon>
        <taxon>Bacillati</taxon>
        <taxon>Actinomycetota</taxon>
        <taxon>Actinomycetes</taxon>
        <taxon>Propionibacteriales</taxon>
        <taxon>Nocardioidaceae</taxon>
        <taxon>Nocardioides</taxon>
    </lineage>
</organism>
<dbReference type="SUPFAM" id="SSF51679">
    <property type="entry name" value="Bacterial luciferase-like"/>
    <property type="match status" value="1"/>
</dbReference>
<gene>
    <name evidence="6" type="ORF">IEZ25_13515</name>
</gene>
<dbReference type="InterPro" id="IPR050172">
    <property type="entry name" value="SsuD_RutA_monooxygenase"/>
</dbReference>
<evidence type="ECO:0000256" key="3">
    <source>
        <dbReference type="ARBA" id="ARBA00023002"/>
    </source>
</evidence>
<dbReference type="InterPro" id="IPR036661">
    <property type="entry name" value="Luciferase-like_sf"/>
</dbReference>
<reference evidence="6 7" key="1">
    <citation type="submission" date="2020-09" db="EMBL/GenBank/DDBJ databases">
        <title>novel species in genus Nocardioides.</title>
        <authorList>
            <person name="Zhang G."/>
        </authorList>
    </citation>
    <scope>NUCLEOTIDE SEQUENCE [LARGE SCALE GENOMIC DNA]</scope>
    <source>
        <strain evidence="6 7">19197</strain>
    </source>
</reference>
<evidence type="ECO:0000259" key="5">
    <source>
        <dbReference type="Pfam" id="PF00296"/>
    </source>
</evidence>
<keyword evidence="4" id="KW-0503">Monooxygenase</keyword>
<keyword evidence="7" id="KW-1185">Reference proteome</keyword>
<accession>A0ABR8MKP1</accession>
<evidence type="ECO:0000256" key="4">
    <source>
        <dbReference type="ARBA" id="ARBA00023033"/>
    </source>
</evidence>
<dbReference type="Proteomes" id="UP000649289">
    <property type="component" value="Unassembled WGS sequence"/>
</dbReference>
<comment type="caution">
    <text evidence="6">The sequence shown here is derived from an EMBL/GenBank/DDBJ whole genome shotgun (WGS) entry which is preliminary data.</text>
</comment>
<sequence>MKHKLGISELFPGSGARSGRWSMDAAQLIEELGYDGVWLPEHVVFFPEYRSQYPYESGGAKEVHKTLGVHDPLVLAGSIAAATTTLRIGTYVFVVPQRNPIVTARQVASVDQLSGGRFQFGVGVGWSEEEYAALDVPFERRGERMNDYLAAIRALWSEEEISQHDGEFVSFEPLYCFPKPAQPRLPIIVGGNSRATLERIVAFGDGWAGYSRTHEDIKVFIDRLEPMMAAAGRDMSELSLKVGRRSKGATEKDWEDDRAYIEEALRIGIDEVVVSPRIGDEHYERDMRRYAEIVGG</sequence>
<feature type="domain" description="Luciferase-like" evidence="5">
    <location>
        <begin position="23"/>
        <end position="242"/>
    </location>
</feature>
<dbReference type="EMBL" id="JACXYY010000005">
    <property type="protein sequence ID" value="MBD3915636.1"/>
    <property type="molecule type" value="Genomic_DNA"/>
</dbReference>